<accession>A0AAE7CNY3</accession>
<gene>
    <name evidence="6" type="ORF">HCX60_35945</name>
</gene>
<dbReference type="PANTHER" id="PTHR42788:SF13">
    <property type="entry name" value="ALIPHATIC SULFONATES IMPORT ATP-BINDING PROTEIN SSUB"/>
    <property type="match status" value="1"/>
</dbReference>
<evidence type="ECO:0000313" key="7">
    <source>
        <dbReference type="Proteomes" id="UP000502504"/>
    </source>
</evidence>
<dbReference type="CDD" id="cd03293">
    <property type="entry name" value="ABC_NrtD_SsuB_transporters"/>
    <property type="match status" value="1"/>
</dbReference>
<organism evidence="6 7">
    <name type="scientific">Streptomyces antibioticus</name>
    <dbReference type="NCBI Taxonomy" id="1890"/>
    <lineage>
        <taxon>Bacteria</taxon>
        <taxon>Bacillati</taxon>
        <taxon>Actinomycetota</taxon>
        <taxon>Actinomycetes</taxon>
        <taxon>Kitasatosporales</taxon>
        <taxon>Streptomycetaceae</taxon>
        <taxon>Streptomyces</taxon>
    </lineage>
</organism>
<dbReference type="InterPro" id="IPR050166">
    <property type="entry name" value="ABC_transporter_ATP-bind"/>
</dbReference>
<evidence type="ECO:0000256" key="2">
    <source>
        <dbReference type="ARBA" id="ARBA00022741"/>
    </source>
</evidence>
<feature type="domain" description="ABC transporter" evidence="5">
    <location>
        <begin position="26"/>
        <end position="256"/>
    </location>
</feature>
<evidence type="ECO:0000259" key="5">
    <source>
        <dbReference type="PROSITE" id="PS50893"/>
    </source>
</evidence>
<evidence type="ECO:0000256" key="3">
    <source>
        <dbReference type="ARBA" id="ARBA00022840"/>
    </source>
</evidence>
<keyword evidence="2" id="KW-0547">Nucleotide-binding</keyword>
<dbReference type="RefSeq" id="WP_078636471.1">
    <property type="nucleotide sequence ID" value="NZ_CM007717.1"/>
</dbReference>
<dbReference type="InterPro" id="IPR017871">
    <property type="entry name" value="ABC_transporter-like_CS"/>
</dbReference>
<dbReference type="InterPro" id="IPR003593">
    <property type="entry name" value="AAA+_ATPase"/>
</dbReference>
<feature type="region of interest" description="Disordered" evidence="4">
    <location>
        <begin position="1"/>
        <end position="25"/>
    </location>
</feature>
<evidence type="ECO:0000313" key="6">
    <source>
        <dbReference type="EMBL" id="QIT48260.1"/>
    </source>
</evidence>
<dbReference type="Gene3D" id="3.40.50.300">
    <property type="entry name" value="P-loop containing nucleotide triphosphate hydrolases"/>
    <property type="match status" value="1"/>
</dbReference>
<keyword evidence="3 6" id="KW-0067">ATP-binding</keyword>
<dbReference type="SUPFAM" id="SSF52540">
    <property type="entry name" value="P-loop containing nucleoside triphosphate hydrolases"/>
    <property type="match status" value="1"/>
</dbReference>
<protein>
    <submittedName>
        <fullName evidence="6">ABC transporter ATP-binding protein</fullName>
    </submittedName>
</protein>
<feature type="compositionally biased region" description="Basic and acidic residues" evidence="4">
    <location>
        <begin position="8"/>
        <end position="24"/>
    </location>
</feature>
<evidence type="ECO:0000256" key="1">
    <source>
        <dbReference type="ARBA" id="ARBA00022448"/>
    </source>
</evidence>
<proteinExistence type="predicted"/>
<dbReference type="EMBL" id="CP050692">
    <property type="protein sequence ID" value="QIT48260.1"/>
    <property type="molecule type" value="Genomic_DNA"/>
</dbReference>
<dbReference type="GO" id="GO:0016887">
    <property type="term" value="F:ATP hydrolysis activity"/>
    <property type="evidence" value="ECO:0007669"/>
    <property type="project" value="InterPro"/>
</dbReference>
<dbReference type="InterPro" id="IPR003439">
    <property type="entry name" value="ABC_transporter-like_ATP-bd"/>
</dbReference>
<dbReference type="Proteomes" id="UP000502504">
    <property type="component" value="Chromosome"/>
</dbReference>
<keyword evidence="1" id="KW-0813">Transport</keyword>
<dbReference type="PANTHER" id="PTHR42788">
    <property type="entry name" value="TAURINE IMPORT ATP-BINDING PROTEIN-RELATED"/>
    <property type="match status" value="1"/>
</dbReference>
<reference evidence="6 7" key="1">
    <citation type="submission" date="2020-03" db="EMBL/GenBank/DDBJ databases">
        <title>Is there a link between lipid content and antibiotic production in Streptomyces?</title>
        <authorList>
            <person name="David M."/>
            <person name="Lejeune C."/>
            <person name="Abreu S."/>
            <person name="Thibessard A."/>
            <person name="Leblond P."/>
            <person name="Chaminade P."/>
            <person name="Virolle M.-J."/>
        </authorList>
    </citation>
    <scope>NUCLEOTIDE SEQUENCE [LARGE SCALE GENOMIC DNA]</scope>
    <source>
        <strain evidence="6 7">DSM 41481</strain>
    </source>
</reference>
<dbReference type="SMART" id="SM00382">
    <property type="entry name" value="AAA"/>
    <property type="match status" value="1"/>
</dbReference>
<sequence>MGSSSEVTGKEKTLEAAGDGERPGAIRLTDVTHRYGRGADAVTAVGPVELDVPPGEFLVLVGPSGCGKSTLLRLIAGFEQPTQGTVRVSGAAPRPGQAAGVVFQQPRLFPWRTVGGNVDLALRYAKVPKDQRARRRADLLERVGLEQTDGRRVWEISGGQQQRVAIARALAAENPVFLLDEPFAALDALTRERLQEDVRRVTAQTGRTAVFVTHSADEAVFLGSRVVVLTRRPGTIALDLPIPLPRGDIDPEELRASPEFAELRARVAHEVKAAAA</sequence>
<name>A0AAE7CNY3_STRAT</name>
<dbReference type="PROSITE" id="PS00211">
    <property type="entry name" value="ABC_TRANSPORTER_1"/>
    <property type="match status" value="1"/>
</dbReference>
<dbReference type="Pfam" id="PF00005">
    <property type="entry name" value="ABC_tran"/>
    <property type="match status" value="1"/>
</dbReference>
<dbReference type="GO" id="GO:0005524">
    <property type="term" value="F:ATP binding"/>
    <property type="evidence" value="ECO:0007669"/>
    <property type="project" value="UniProtKB-KW"/>
</dbReference>
<dbReference type="InterPro" id="IPR027417">
    <property type="entry name" value="P-loop_NTPase"/>
</dbReference>
<dbReference type="AlphaFoldDB" id="A0AAE7CNY3"/>
<dbReference type="PROSITE" id="PS50893">
    <property type="entry name" value="ABC_TRANSPORTER_2"/>
    <property type="match status" value="1"/>
</dbReference>
<evidence type="ECO:0000256" key="4">
    <source>
        <dbReference type="SAM" id="MobiDB-lite"/>
    </source>
</evidence>